<accession>A0A9D9HVC9</accession>
<evidence type="ECO:0008006" key="4">
    <source>
        <dbReference type="Google" id="ProtNLM"/>
    </source>
</evidence>
<dbReference type="Gene3D" id="2.60.40.10">
    <property type="entry name" value="Immunoglobulins"/>
    <property type="match status" value="1"/>
</dbReference>
<protein>
    <recommendedName>
        <fullName evidence="4">Secretion system C-terminal sorting domain-containing protein</fullName>
    </recommendedName>
</protein>
<sequence length="455" mass="49228">MKKLSALFFLAACVASLNVQAQDLYIRFNVVPEGSSLLTGTQSSEFDDAKPITLGENSVPTDAYLMDAPAADSEIYSKTMTLPAGNYEYQVVKADGTGTQGERTAWTNGRPFSLAEETEIVFRAKIVNGYVKYLCDAQTLNFSSFSDGTNNSQFHPISDEYDQINITNSLFKGTLQAMIYPDNLPAFIADVLPIGKGKYSVPGGANGKVRWQISYNRHTLTCENAVKLVTLLDTNLIGIGADAVLGDVAEMNADLGTFSSASPLLLIGGTTSVSARIGIDVPAGAEKANDLLKIMPKDVAAYMCYTITQNADTILANRVALATAADPETPEYEFDWQTVEPINVSDGLGNGTYTLNFHYETVCHNDTVCSDEYTTAFSVANGPTTGLDETSMQPKIMVNAQNIQAYFNESATVSLYSITGQLIDREEGVCNYNKHVNPGMYILSIAGETYKIIVK</sequence>
<keyword evidence="1" id="KW-0732">Signal</keyword>
<feature type="signal peptide" evidence="1">
    <location>
        <begin position="1"/>
        <end position="21"/>
    </location>
</feature>
<evidence type="ECO:0000313" key="2">
    <source>
        <dbReference type="EMBL" id="MBO8461032.1"/>
    </source>
</evidence>
<comment type="caution">
    <text evidence="2">The sequence shown here is derived from an EMBL/GenBank/DDBJ whole genome shotgun (WGS) entry which is preliminary data.</text>
</comment>
<evidence type="ECO:0000313" key="3">
    <source>
        <dbReference type="Proteomes" id="UP000823641"/>
    </source>
</evidence>
<reference evidence="2" key="2">
    <citation type="journal article" date="2021" name="PeerJ">
        <title>Extensive microbial diversity within the chicken gut microbiome revealed by metagenomics and culture.</title>
        <authorList>
            <person name="Gilroy R."/>
            <person name="Ravi A."/>
            <person name="Getino M."/>
            <person name="Pursley I."/>
            <person name="Horton D.L."/>
            <person name="Alikhan N.F."/>
            <person name="Baker D."/>
            <person name="Gharbi K."/>
            <person name="Hall N."/>
            <person name="Watson M."/>
            <person name="Adriaenssens E.M."/>
            <person name="Foster-Nyarko E."/>
            <person name="Jarju S."/>
            <person name="Secka A."/>
            <person name="Antonio M."/>
            <person name="Oren A."/>
            <person name="Chaudhuri R.R."/>
            <person name="La Ragione R."/>
            <person name="Hildebrand F."/>
            <person name="Pallen M.J."/>
        </authorList>
    </citation>
    <scope>NUCLEOTIDE SEQUENCE</scope>
    <source>
        <strain evidence="2">G3-3990</strain>
    </source>
</reference>
<proteinExistence type="predicted"/>
<gene>
    <name evidence="2" type="ORF">IAA73_11995</name>
</gene>
<organism evidence="2 3">
    <name type="scientific">Candidatus Gallipaludibacter merdavium</name>
    <dbReference type="NCBI Taxonomy" id="2840839"/>
    <lineage>
        <taxon>Bacteria</taxon>
        <taxon>Pseudomonadati</taxon>
        <taxon>Bacteroidota</taxon>
        <taxon>Bacteroidia</taxon>
        <taxon>Bacteroidales</taxon>
        <taxon>Candidatus Gallipaludibacter</taxon>
    </lineage>
</organism>
<evidence type="ECO:0000256" key="1">
    <source>
        <dbReference type="SAM" id="SignalP"/>
    </source>
</evidence>
<dbReference type="InterPro" id="IPR013783">
    <property type="entry name" value="Ig-like_fold"/>
</dbReference>
<dbReference type="AlphaFoldDB" id="A0A9D9HVC9"/>
<feature type="chain" id="PRO_5038933639" description="Secretion system C-terminal sorting domain-containing protein" evidence="1">
    <location>
        <begin position="22"/>
        <end position="455"/>
    </location>
</feature>
<dbReference type="EMBL" id="JADIMG010000110">
    <property type="protein sequence ID" value="MBO8461032.1"/>
    <property type="molecule type" value="Genomic_DNA"/>
</dbReference>
<name>A0A9D9HVC9_9BACT</name>
<dbReference type="Proteomes" id="UP000823641">
    <property type="component" value="Unassembled WGS sequence"/>
</dbReference>
<reference evidence="2" key="1">
    <citation type="submission" date="2020-10" db="EMBL/GenBank/DDBJ databases">
        <authorList>
            <person name="Gilroy R."/>
        </authorList>
    </citation>
    <scope>NUCLEOTIDE SEQUENCE</scope>
    <source>
        <strain evidence="2">G3-3990</strain>
    </source>
</reference>